<dbReference type="Proteomes" id="UP000007978">
    <property type="component" value="Chromosome 2"/>
</dbReference>
<dbReference type="GeneID" id="20363288"/>
<sequence length="47" mass="5142">MYMPQSPAADTNGYAAKIPCMMRKSTEDLRHQEITSTGLGAARATRI</sequence>
<accession>K3VK06</accession>
<dbReference type="OrthoDB" id="10535643at2759"/>
<feature type="region of interest" description="Disordered" evidence="1">
    <location>
        <begin position="27"/>
        <end position="47"/>
    </location>
</feature>
<dbReference type="AlphaFoldDB" id="K3VK06"/>
<proteinExistence type="predicted"/>
<evidence type="ECO:0000313" key="3">
    <source>
        <dbReference type="Proteomes" id="UP000007978"/>
    </source>
</evidence>
<name>K3VK06_FUSPC</name>
<evidence type="ECO:0000313" key="2">
    <source>
        <dbReference type="EMBL" id="EKJ75112.1"/>
    </source>
</evidence>
<reference evidence="2 3" key="1">
    <citation type="journal article" date="2012" name="PLoS Pathog.">
        <title>Comparative pathogenomics reveals horizontally acquired novel virulence genes in fungi infecting cereal hosts.</title>
        <authorList>
            <person name="Gardiner D.M."/>
            <person name="McDonald M.C."/>
            <person name="Covarelli L."/>
            <person name="Solomon P.S."/>
            <person name="Rusu A.G."/>
            <person name="Marshall M."/>
            <person name="Kazan K."/>
            <person name="Chakraborty S."/>
            <person name="McDonald B.A."/>
            <person name="Manners J.M."/>
        </authorList>
    </citation>
    <scope>NUCLEOTIDE SEQUENCE [LARGE SCALE GENOMIC DNA]</scope>
    <source>
        <strain evidence="2 3">CS3096</strain>
    </source>
</reference>
<keyword evidence="3" id="KW-1185">Reference proteome</keyword>
<dbReference type="RefSeq" id="XP_009256063.1">
    <property type="nucleotide sequence ID" value="XM_009257788.1"/>
</dbReference>
<gene>
    <name evidence="2" type="ORF">FPSE_04670</name>
</gene>
<protein>
    <submittedName>
        <fullName evidence="2">Uncharacterized protein</fullName>
    </submittedName>
</protein>
<evidence type="ECO:0000256" key="1">
    <source>
        <dbReference type="SAM" id="MobiDB-lite"/>
    </source>
</evidence>
<dbReference type="HOGENOM" id="CLU_3175471_0_0_1"/>
<comment type="caution">
    <text evidence="2">The sequence shown here is derived from an EMBL/GenBank/DDBJ whole genome shotgun (WGS) entry which is preliminary data.</text>
</comment>
<organism evidence="2 3">
    <name type="scientific">Fusarium pseudograminearum (strain CS3096)</name>
    <name type="common">Wheat and barley crown-rot fungus</name>
    <dbReference type="NCBI Taxonomy" id="1028729"/>
    <lineage>
        <taxon>Eukaryota</taxon>
        <taxon>Fungi</taxon>
        <taxon>Dikarya</taxon>
        <taxon>Ascomycota</taxon>
        <taxon>Pezizomycotina</taxon>
        <taxon>Sordariomycetes</taxon>
        <taxon>Hypocreomycetidae</taxon>
        <taxon>Hypocreales</taxon>
        <taxon>Nectriaceae</taxon>
        <taxon>Fusarium</taxon>
    </lineage>
</organism>
<dbReference type="EMBL" id="AFNW01000096">
    <property type="protein sequence ID" value="EKJ75112.1"/>
    <property type="molecule type" value="Genomic_DNA"/>
</dbReference>
<dbReference type="KEGG" id="fpu:FPSE_04670"/>